<feature type="region of interest" description="Disordered" evidence="1">
    <location>
        <begin position="1"/>
        <end position="35"/>
    </location>
</feature>
<gene>
    <name evidence="2" type="ORF">EHS24_004332</name>
</gene>
<proteinExistence type="predicted"/>
<dbReference type="RefSeq" id="XP_028478893.1">
    <property type="nucleotide sequence ID" value="XM_028619921.1"/>
</dbReference>
<reference evidence="2 3" key="1">
    <citation type="submission" date="2018-11" db="EMBL/GenBank/DDBJ databases">
        <title>Genome sequence of Apiotrichum porosum DSM 27194.</title>
        <authorList>
            <person name="Aliyu H."/>
            <person name="Gorte O."/>
            <person name="Ochsenreither K."/>
        </authorList>
    </citation>
    <scope>NUCLEOTIDE SEQUENCE [LARGE SCALE GENOMIC DNA]</scope>
    <source>
        <strain evidence="2 3">DSM 27194</strain>
    </source>
</reference>
<dbReference type="Proteomes" id="UP000279236">
    <property type="component" value="Unassembled WGS sequence"/>
</dbReference>
<accession>A0A427Y4V1</accession>
<name>A0A427Y4V1_9TREE</name>
<keyword evidence="3" id="KW-1185">Reference proteome</keyword>
<evidence type="ECO:0000256" key="1">
    <source>
        <dbReference type="SAM" id="MobiDB-lite"/>
    </source>
</evidence>
<feature type="compositionally biased region" description="Basic residues" evidence="1">
    <location>
        <begin position="1"/>
        <end position="24"/>
    </location>
</feature>
<dbReference type="AlphaFoldDB" id="A0A427Y4V1"/>
<sequence>MFSAHHNYHYRHKMPPGGVKRVKMSSRPSREPTLKGDDQVLDSTMFPDLMDLICTSVTDYGTLMALRSVDRRRRTLAEPLLGRHLYMCQPTFEDPASAKVEKDLREMVHISAHDGRIPVFAEWQEIELGFGAYDREPEADQVDVTILNKPWIQPKAIKHTTKLSHPMLDDVVWYTRLICCLHATRVIDLVGIVLEWRFDEVLSYLKHPITLRFVPDHNGKDPWAIRSMGDMDFDADAEVIKEARLTELYANYVQSVVTFQHLNGPRRLLHDDRDEPLWPIMDGEGSSPRRMAAISAHRMVHTYFFQSRGDMDEPESANMTKEYIAERVFMFIRQGPVHRFRLREVTSAIAEADPLRQGLPHLAGLLSGLFADIAAYLPLAKVTLVNVFSLNPEVFFMHSEASEEEVTAEVLRAIKEAIQMKTEDEDEDFLQSLPDGSTMDERVEMVMKNLQVISLDEYRASVPPEQFKLETEE</sequence>
<dbReference type="EMBL" id="RSCE01000002">
    <property type="protein sequence ID" value="RSH86108.1"/>
    <property type="molecule type" value="Genomic_DNA"/>
</dbReference>
<protein>
    <submittedName>
        <fullName evidence="2">Uncharacterized protein</fullName>
    </submittedName>
</protein>
<organism evidence="2 3">
    <name type="scientific">Apiotrichum porosum</name>
    <dbReference type="NCBI Taxonomy" id="105984"/>
    <lineage>
        <taxon>Eukaryota</taxon>
        <taxon>Fungi</taxon>
        <taxon>Dikarya</taxon>
        <taxon>Basidiomycota</taxon>
        <taxon>Agaricomycotina</taxon>
        <taxon>Tremellomycetes</taxon>
        <taxon>Trichosporonales</taxon>
        <taxon>Trichosporonaceae</taxon>
        <taxon>Apiotrichum</taxon>
    </lineage>
</organism>
<evidence type="ECO:0000313" key="2">
    <source>
        <dbReference type="EMBL" id="RSH86108.1"/>
    </source>
</evidence>
<evidence type="ECO:0000313" key="3">
    <source>
        <dbReference type="Proteomes" id="UP000279236"/>
    </source>
</evidence>
<dbReference type="GeneID" id="39588875"/>
<comment type="caution">
    <text evidence="2">The sequence shown here is derived from an EMBL/GenBank/DDBJ whole genome shotgun (WGS) entry which is preliminary data.</text>
</comment>